<keyword evidence="13" id="KW-0157">Chromophore</keyword>
<protein>
    <recommendedName>
        <fullName evidence="2">histidine kinase</fullName>
        <ecNumber evidence="2">2.7.13.3</ecNumber>
    </recommendedName>
</protein>
<evidence type="ECO:0000256" key="5">
    <source>
        <dbReference type="ARBA" id="ARBA00022606"/>
    </source>
</evidence>
<dbReference type="RefSeq" id="WP_380604986.1">
    <property type="nucleotide sequence ID" value="NZ_JBHSDU010000015.1"/>
</dbReference>
<dbReference type="InterPro" id="IPR013655">
    <property type="entry name" value="PAS_fold_3"/>
</dbReference>
<dbReference type="SMART" id="SM00086">
    <property type="entry name" value="PAC"/>
    <property type="match status" value="1"/>
</dbReference>
<dbReference type="InterPro" id="IPR036890">
    <property type="entry name" value="HATPase_C_sf"/>
</dbReference>
<evidence type="ECO:0000256" key="2">
    <source>
        <dbReference type="ARBA" id="ARBA00012438"/>
    </source>
</evidence>
<accession>A0ABV8T3K9</accession>
<dbReference type="InterPro" id="IPR011102">
    <property type="entry name" value="Sig_transdc_His_kinase_HWE"/>
</dbReference>
<dbReference type="Gene3D" id="3.40.50.2300">
    <property type="match status" value="1"/>
</dbReference>
<evidence type="ECO:0000256" key="4">
    <source>
        <dbReference type="ARBA" id="ARBA00022553"/>
    </source>
</evidence>
<evidence type="ECO:0000256" key="3">
    <source>
        <dbReference type="ARBA" id="ARBA00022543"/>
    </source>
</evidence>
<keyword evidence="9" id="KW-0677">Repeat</keyword>
<dbReference type="EC" id="2.7.13.3" evidence="2"/>
<dbReference type="SUPFAM" id="SSF55874">
    <property type="entry name" value="ATPase domain of HSP90 chaperone/DNA topoisomerase II/histidine kinase"/>
    <property type="match status" value="1"/>
</dbReference>
<dbReference type="Gene3D" id="3.30.450.20">
    <property type="entry name" value="PAS domain"/>
    <property type="match status" value="2"/>
</dbReference>
<keyword evidence="11 21" id="KW-0418">Kinase</keyword>
<dbReference type="Gene3D" id="3.30.450.40">
    <property type="match status" value="1"/>
</dbReference>
<keyword evidence="15" id="KW-0675">Receptor</keyword>
<dbReference type="SMART" id="SM00091">
    <property type="entry name" value="PAS"/>
    <property type="match status" value="1"/>
</dbReference>
<evidence type="ECO:0000256" key="16">
    <source>
        <dbReference type="PROSITE-ProRule" id="PRU00169"/>
    </source>
</evidence>
<dbReference type="InterPro" id="IPR003018">
    <property type="entry name" value="GAF"/>
</dbReference>
<dbReference type="NCBIfam" id="TIGR00229">
    <property type="entry name" value="sensory_box"/>
    <property type="match status" value="1"/>
</dbReference>
<evidence type="ECO:0000259" key="20">
    <source>
        <dbReference type="PROSITE" id="PS50113"/>
    </source>
</evidence>
<keyword evidence="22" id="KW-1185">Reference proteome</keyword>
<evidence type="ECO:0000256" key="17">
    <source>
        <dbReference type="SAM" id="MobiDB-lite"/>
    </source>
</evidence>
<keyword evidence="10" id="KW-0547">Nucleotide-binding</keyword>
<organism evidence="21 22">
    <name type="scientific">Steroidobacter flavus</name>
    <dbReference type="NCBI Taxonomy" id="1842136"/>
    <lineage>
        <taxon>Bacteria</taxon>
        <taxon>Pseudomonadati</taxon>
        <taxon>Pseudomonadota</taxon>
        <taxon>Gammaproteobacteria</taxon>
        <taxon>Steroidobacterales</taxon>
        <taxon>Steroidobacteraceae</taxon>
        <taxon>Steroidobacter</taxon>
    </lineage>
</organism>
<dbReference type="SUPFAM" id="SSF55785">
    <property type="entry name" value="PYP-like sensor domain (PAS domain)"/>
    <property type="match status" value="2"/>
</dbReference>
<dbReference type="Proteomes" id="UP001595904">
    <property type="component" value="Unassembled WGS sequence"/>
</dbReference>
<evidence type="ECO:0000313" key="21">
    <source>
        <dbReference type="EMBL" id="MFC4314090.1"/>
    </source>
</evidence>
<dbReference type="SUPFAM" id="SSF52172">
    <property type="entry name" value="CheY-like"/>
    <property type="match status" value="1"/>
</dbReference>
<dbReference type="Pfam" id="PF08447">
    <property type="entry name" value="PAS_3"/>
    <property type="match status" value="1"/>
</dbReference>
<reference evidence="22" key="1">
    <citation type="journal article" date="2019" name="Int. J. Syst. Evol. Microbiol.">
        <title>The Global Catalogue of Microorganisms (GCM) 10K type strain sequencing project: providing services to taxonomists for standard genome sequencing and annotation.</title>
        <authorList>
            <consortium name="The Broad Institute Genomics Platform"/>
            <consortium name="The Broad Institute Genome Sequencing Center for Infectious Disease"/>
            <person name="Wu L."/>
            <person name="Ma J."/>
        </authorList>
    </citation>
    <scope>NUCLEOTIDE SEQUENCE [LARGE SCALE GENOMIC DNA]</scope>
    <source>
        <strain evidence="22">CGMCC 1.10759</strain>
    </source>
</reference>
<dbReference type="PROSITE" id="PS50112">
    <property type="entry name" value="PAS"/>
    <property type="match status" value="1"/>
</dbReference>
<dbReference type="InterPro" id="IPR011006">
    <property type="entry name" value="CheY-like_superfamily"/>
</dbReference>
<dbReference type="CDD" id="cd00130">
    <property type="entry name" value="PAS"/>
    <property type="match status" value="1"/>
</dbReference>
<keyword evidence="7" id="KW-0288">FMN</keyword>
<dbReference type="SMART" id="SM00911">
    <property type="entry name" value="HWE_HK"/>
    <property type="match status" value="1"/>
</dbReference>
<dbReference type="InterPro" id="IPR001789">
    <property type="entry name" value="Sig_transdc_resp-reg_receiver"/>
</dbReference>
<gene>
    <name evidence="21" type="ORF">ACFPN2_33765</name>
</gene>
<dbReference type="Pfam" id="PF13188">
    <property type="entry name" value="PAS_8"/>
    <property type="match status" value="1"/>
</dbReference>
<dbReference type="EMBL" id="JBHSDU010000015">
    <property type="protein sequence ID" value="MFC4314090.1"/>
    <property type="molecule type" value="Genomic_DNA"/>
</dbReference>
<evidence type="ECO:0000256" key="14">
    <source>
        <dbReference type="ARBA" id="ARBA00023026"/>
    </source>
</evidence>
<dbReference type="Pfam" id="PF07536">
    <property type="entry name" value="HWE_HK"/>
    <property type="match status" value="1"/>
</dbReference>
<dbReference type="Pfam" id="PF00072">
    <property type="entry name" value="Response_reg"/>
    <property type="match status" value="1"/>
</dbReference>
<evidence type="ECO:0000256" key="8">
    <source>
        <dbReference type="ARBA" id="ARBA00022679"/>
    </source>
</evidence>
<feature type="domain" description="PAC" evidence="20">
    <location>
        <begin position="380"/>
        <end position="433"/>
    </location>
</feature>
<keyword evidence="14" id="KW-0843">Virulence</keyword>
<evidence type="ECO:0000256" key="13">
    <source>
        <dbReference type="ARBA" id="ARBA00022991"/>
    </source>
</evidence>
<evidence type="ECO:0000256" key="7">
    <source>
        <dbReference type="ARBA" id="ARBA00022643"/>
    </source>
</evidence>
<dbReference type="GO" id="GO:0016301">
    <property type="term" value="F:kinase activity"/>
    <property type="evidence" value="ECO:0007669"/>
    <property type="project" value="UniProtKB-KW"/>
</dbReference>
<dbReference type="SMART" id="SM00448">
    <property type="entry name" value="REC"/>
    <property type="match status" value="1"/>
</dbReference>
<evidence type="ECO:0000256" key="11">
    <source>
        <dbReference type="ARBA" id="ARBA00022777"/>
    </source>
</evidence>
<dbReference type="PROSITE" id="PS50110">
    <property type="entry name" value="RESPONSE_REGULATORY"/>
    <property type="match status" value="1"/>
</dbReference>
<dbReference type="PANTHER" id="PTHR41523">
    <property type="entry name" value="TWO-COMPONENT SYSTEM SENSOR PROTEIN"/>
    <property type="match status" value="1"/>
</dbReference>
<keyword evidence="3" id="KW-0600">Photoreceptor protein</keyword>
<comment type="caution">
    <text evidence="21">The sequence shown here is derived from an EMBL/GenBank/DDBJ whole genome shotgun (WGS) entry which is preliminary data.</text>
</comment>
<dbReference type="Gene3D" id="3.30.565.10">
    <property type="entry name" value="Histidine kinase-like ATPase, C-terminal domain"/>
    <property type="match status" value="1"/>
</dbReference>
<evidence type="ECO:0000256" key="6">
    <source>
        <dbReference type="ARBA" id="ARBA00022630"/>
    </source>
</evidence>
<evidence type="ECO:0000256" key="10">
    <source>
        <dbReference type="ARBA" id="ARBA00022741"/>
    </source>
</evidence>
<name>A0ABV8T3K9_9GAMM</name>
<keyword evidence="12" id="KW-0067">ATP-binding</keyword>
<evidence type="ECO:0000259" key="19">
    <source>
        <dbReference type="PROSITE" id="PS50112"/>
    </source>
</evidence>
<dbReference type="InterPro" id="IPR000700">
    <property type="entry name" value="PAS-assoc_C"/>
</dbReference>
<keyword evidence="4 16" id="KW-0597">Phosphoprotein</keyword>
<dbReference type="SUPFAM" id="SSF55781">
    <property type="entry name" value="GAF domain-like"/>
    <property type="match status" value="1"/>
</dbReference>
<feature type="region of interest" description="Disordered" evidence="17">
    <location>
        <begin position="571"/>
        <end position="591"/>
    </location>
</feature>
<proteinExistence type="predicted"/>
<dbReference type="InterPro" id="IPR029016">
    <property type="entry name" value="GAF-like_dom_sf"/>
</dbReference>
<evidence type="ECO:0000256" key="1">
    <source>
        <dbReference type="ARBA" id="ARBA00000085"/>
    </source>
</evidence>
<dbReference type="PANTHER" id="PTHR41523:SF8">
    <property type="entry name" value="ETHYLENE RESPONSE SENSOR PROTEIN"/>
    <property type="match status" value="1"/>
</dbReference>
<dbReference type="Pfam" id="PF01590">
    <property type="entry name" value="GAF"/>
    <property type="match status" value="1"/>
</dbReference>
<evidence type="ECO:0000259" key="18">
    <source>
        <dbReference type="PROSITE" id="PS50110"/>
    </source>
</evidence>
<evidence type="ECO:0000256" key="12">
    <source>
        <dbReference type="ARBA" id="ARBA00022840"/>
    </source>
</evidence>
<keyword evidence="8" id="KW-0808">Transferase</keyword>
<dbReference type="InterPro" id="IPR000014">
    <property type="entry name" value="PAS"/>
</dbReference>
<dbReference type="SMART" id="SM00065">
    <property type="entry name" value="GAF"/>
    <property type="match status" value="1"/>
</dbReference>
<keyword evidence="6" id="KW-0285">Flavoprotein</keyword>
<evidence type="ECO:0000256" key="9">
    <source>
        <dbReference type="ARBA" id="ARBA00022737"/>
    </source>
</evidence>
<feature type="modified residue" description="4-aspartylphosphate" evidence="16">
    <location>
        <position position="710"/>
    </location>
</feature>
<feature type="domain" description="PAS" evidence="19">
    <location>
        <begin position="305"/>
        <end position="378"/>
    </location>
</feature>
<dbReference type="InterPro" id="IPR001610">
    <property type="entry name" value="PAC"/>
</dbReference>
<dbReference type="PROSITE" id="PS50113">
    <property type="entry name" value="PAC"/>
    <property type="match status" value="1"/>
</dbReference>
<dbReference type="InterPro" id="IPR035965">
    <property type="entry name" value="PAS-like_dom_sf"/>
</dbReference>
<comment type="catalytic activity">
    <reaction evidence="1">
        <text>ATP + protein L-histidine = ADP + protein N-phospho-L-histidine.</text>
        <dbReference type="EC" id="2.7.13.3"/>
    </reaction>
</comment>
<sequence length="773" mass="86019">MSDDRASIERDWRELFRSIDTGLCIIEVIFDAAGRPVDYVFLDANPAFEAQTGLTNAIGKRVRDLAPTLEQFWFETYGRIARTGQPERFEHRADALGRWYSVYAFPFGPPAQHRLAVLFDDIKPRKLAEAALRESEERQAFLLKLSDAMRPLTHSADVQRAAMKLLAEHLDVMRASYFELDADQDGFTLTARYERDPEPMPDRMRLSDFAPDMADAYRTGRTLVYRDTEKDAALESQRAAYRAIGIRAWTAVPLVKSGQLVAIVGIHSKTPRDWTTAEVRLLEDVAERTWAAVERARAEAALRASEERFREFAKASSAAIWIRDANSLSMEYVSPAIAKIYGAEPNVFLGDIRRWAATIVPEDRDIALDQIARARRGEAVVHEFRIQRPSDQAFRWIRSTDFPLFDEQGRVQRIGGIAEDVTEAKLATEHQGVLLAELQHRVRNIMAIIRSITARTGERAGSVKEYADLIGGRLLALARVQALLTRAANANVSIWTVVHDELSVQANHESQYVLEGPEIELSAKTAEVLTLAVHELVTNALKYGALSVPNGKVNVSWASVDERGVPWLNFSWSERGGPPSGPASQSSRRRGFGTELIERRIPYELGGHGHLSIDTDGARCHLRFPLDDRGSILETGAPQRATVFGGALDMSDEPALHGYRVLVVEDEYYLATDIARALQGAGAEIAALCPTEEAALIELTDHCPDAVILDINLGSGPSFKLAGMLQDRGIPFVFVTGYEQEAIPPAFQAIERLQKPVQFRQIVAAVAKLPIHR</sequence>
<evidence type="ECO:0000313" key="22">
    <source>
        <dbReference type="Proteomes" id="UP001595904"/>
    </source>
</evidence>
<evidence type="ECO:0000256" key="15">
    <source>
        <dbReference type="ARBA" id="ARBA00023170"/>
    </source>
</evidence>
<feature type="domain" description="Response regulatory" evidence="18">
    <location>
        <begin position="660"/>
        <end position="770"/>
    </location>
</feature>
<keyword evidence="5" id="KW-0716">Sensory transduction</keyword>